<dbReference type="AlphaFoldDB" id="A0AAN7TAW6"/>
<feature type="region of interest" description="Disordered" evidence="1">
    <location>
        <begin position="142"/>
        <end position="178"/>
    </location>
</feature>
<dbReference type="Proteomes" id="UP001310890">
    <property type="component" value="Unassembled WGS sequence"/>
</dbReference>
<protein>
    <recommendedName>
        <fullName evidence="5">Transglycosylase SLT domain-containing protein</fullName>
    </recommendedName>
</protein>
<feature type="signal peptide" evidence="2">
    <location>
        <begin position="1"/>
        <end position="16"/>
    </location>
</feature>
<organism evidence="3 4">
    <name type="scientific">Meristemomyces frigidus</name>
    <dbReference type="NCBI Taxonomy" id="1508187"/>
    <lineage>
        <taxon>Eukaryota</taxon>
        <taxon>Fungi</taxon>
        <taxon>Dikarya</taxon>
        <taxon>Ascomycota</taxon>
        <taxon>Pezizomycotina</taxon>
        <taxon>Dothideomycetes</taxon>
        <taxon>Dothideomycetidae</taxon>
        <taxon>Mycosphaerellales</taxon>
        <taxon>Teratosphaeriaceae</taxon>
        <taxon>Meristemomyces</taxon>
    </lineage>
</organism>
<evidence type="ECO:0000256" key="2">
    <source>
        <dbReference type="SAM" id="SignalP"/>
    </source>
</evidence>
<keyword evidence="2" id="KW-0732">Signal</keyword>
<accession>A0AAN7TAW6</accession>
<dbReference type="Gene3D" id="1.10.530.10">
    <property type="match status" value="1"/>
</dbReference>
<sequence>MFATLFTLSFALCATAFPVFSNTTTPIILRDSCTPGSVICLSDTIFALCNPGVPLIGQPVAAGMVCFEYQGKFAATANTATSSSSAQPAYTPNSSAMSSTAIATTYTPVLPNRPANSSSVFISYAPTSTASSVSTVVSTTQPASNMSAPASSSTATSSNAASTSQPAATSTAGAAPVSTGTGISYTGDGSNWPGMNSWLSFDQMWGKNVPAMKISCSQFDESNNSDDEISSIKSAIQSVAQSSNIDPRFVLAIMMQESKGCVRVPTTKYSVANPGLLQCYAGQASCNTAIWSSGAMVTPGTAQNPCPSNMITNMITEGVKGTAASSSVGLAPLFATVGKTTAQGFYMTARKYNSGSIPADGNLSEGGSTSSYASDVANRLIGAM</sequence>
<feature type="chain" id="PRO_5042864169" description="Transglycosylase SLT domain-containing protein" evidence="2">
    <location>
        <begin position="17"/>
        <end position="384"/>
    </location>
</feature>
<reference evidence="3" key="1">
    <citation type="submission" date="2023-08" db="EMBL/GenBank/DDBJ databases">
        <title>Black Yeasts Isolated from many extreme environments.</title>
        <authorList>
            <person name="Coleine C."/>
            <person name="Stajich J.E."/>
            <person name="Selbmann L."/>
        </authorList>
    </citation>
    <scope>NUCLEOTIDE SEQUENCE</scope>
    <source>
        <strain evidence="3">CCFEE 5401</strain>
    </source>
</reference>
<proteinExistence type="predicted"/>
<gene>
    <name evidence="3" type="ORF">LTR62_008255</name>
</gene>
<comment type="caution">
    <text evidence="3">The sequence shown here is derived from an EMBL/GenBank/DDBJ whole genome shotgun (WGS) entry which is preliminary data.</text>
</comment>
<evidence type="ECO:0000256" key="1">
    <source>
        <dbReference type="SAM" id="MobiDB-lite"/>
    </source>
</evidence>
<dbReference type="EMBL" id="JAVRRL010000084">
    <property type="protein sequence ID" value="KAK5108515.1"/>
    <property type="molecule type" value="Genomic_DNA"/>
</dbReference>
<evidence type="ECO:0008006" key="5">
    <source>
        <dbReference type="Google" id="ProtNLM"/>
    </source>
</evidence>
<evidence type="ECO:0000313" key="3">
    <source>
        <dbReference type="EMBL" id="KAK5108515.1"/>
    </source>
</evidence>
<name>A0AAN7TAW6_9PEZI</name>
<evidence type="ECO:0000313" key="4">
    <source>
        <dbReference type="Proteomes" id="UP001310890"/>
    </source>
</evidence>